<dbReference type="PANTHER" id="PTHR46954">
    <property type="entry name" value="C2H2-TYPE DOMAIN-CONTAINING PROTEIN"/>
    <property type="match status" value="1"/>
</dbReference>
<comment type="caution">
    <text evidence="1">The sequence shown here is derived from an EMBL/GenBank/DDBJ whole genome shotgun (WGS) entry which is preliminary data.</text>
</comment>
<evidence type="ECO:0000313" key="1">
    <source>
        <dbReference type="EMBL" id="GBB94859.1"/>
    </source>
</evidence>
<accession>A0A2Z6RB26</accession>
<dbReference type="Proteomes" id="UP000247702">
    <property type="component" value="Unassembled WGS sequence"/>
</dbReference>
<keyword evidence="2" id="KW-1185">Reference proteome</keyword>
<name>A0A2Z6RB26_9GLOM</name>
<reference evidence="1 2" key="1">
    <citation type="submission" date="2017-11" db="EMBL/GenBank/DDBJ databases">
        <title>The genome of Rhizophagus clarus HR1 reveals common genetic basis of auxotrophy among arbuscular mycorrhizal fungi.</title>
        <authorList>
            <person name="Kobayashi Y."/>
        </authorList>
    </citation>
    <scope>NUCLEOTIDE SEQUENCE [LARGE SCALE GENOMIC DNA]</scope>
    <source>
        <strain evidence="1 2">HR1</strain>
    </source>
</reference>
<protein>
    <submittedName>
        <fullName evidence="1">Uncharacterized protein</fullName>
    </submittedName>
</protein>
<dbReference type="AlphaFoldDB" id="A0A2Z6RB26"/>
<dbReference type="PANTHER" id="PTHR46954:SF1">
    <property type="entry name" value="C2H2-TYPE DOMAIN-CONTAINING PROTEIN"/>
    <property type="match status" value="1"/>
</dbReference>
<sequence>MHVSGQSAYNPVEHSMSTLSQKLVGIILPIDKFGSYLNSQSQIIDSELAIKNFRHTGKLLCILWKRDLIFRKPVTVQYTDQKRSPFDDIIFPGSVKESDNESDIP</sequence>
<proteinExistence type="predicted"/>
<evidence type="ECO:0000313" key="2">
    <source>
        <dbReference type="Proteomes" id="UP000247702"/>
    </source>
</evidence>
<gene>
    <name evidence="1" type="ORF">RclHR1_24290004</name>
</gene>
<dbReference type="EMBL" id="BEXD01001590">
    <property type="protein sequence ID" value="GBB94859.1"/>
    <property type="molecule type" value="Genomic_DNA"/>
</dbReference>
<organism evidence="1 2">
    <name type="scientific">Rhizophagus clarus</name>
    <dbReference type="NCBI Taxonomy" id="94130"/>
    <lineage>
        <taxon>Eukaryota</taxon>
        <taxon>Fungi</taxon>
        <taxon>Fungi incertae sedis</taxon>
        <taxon>Mucoromycota</taxon>
        <taxon>Glomeromycotina</taxon>
        <taxon>Glomeromycetes</taxon>
        <taxon>Glomerales</taxon>
        <taxon>Glomeraceae</taxon>
        <taxon>Rhizophagus</taxon>
    </lineage>
</organism>